<organism evidence="1 2">
    <name type="scientific">Salinimicrobium oceani</name>
    <dbReference type="NCBI Taxonomy" id="2722702"/>
    <lineage>
        <taxon>Bacteria</taxon>
        <taxon>Pseudomonadati</taxon>
        <taxon>Bacteroidota</taxon>
        <taxon>Flavobacteriia</taxon>
        <taxon>Flavobacteriales</taxon>
        <taxon>Flavobacteriaceae</taxon>
        <taxon>Salinimicrobium</taxon>
    </lineage>
</organism>
<comment type="caution">
    <text evidence="1">The sequence shown here is derived from an EMBL/GenBank/DDBJ whole genome shotgun (WGS) entry which is preliminary data.</text>
</comment>
<reference evidence="1 2" key="1">
    <citation type="submission" date="2020-03" db="EMBL/GenBank/DDBJ databases">
        <title>Salinimicrobium sp. nov, isolated from SCS.</title>
        <authorList>
            <person name="Cao W.R."/>
        </authorList>
    </citation>
    <scope>NUCLEOTIDE SEQUENCE [LARGE SCALE GENOMIC DNA]</scope>
    <source>
        <strain evidence="2">J15B91</strain>
    </source>
</reference>
<accession>A0ABX1D388</accession>
<dbReference type="NCBIfam" id="NF047658">
    <property type="entry name" value="HYC_CC_PP"/>
    <property type="match status" value="1"/>
</dbReference>
<keyword evidence="2" id="KW-1185">Reference proteome</keyword>
<gene>
    <name evidence="1" type="ORF">HC175_09490</name>
</gene>
<sequence length="120" mass="13410">MALLVLFSTMSFTVDKHFCGEVLVDQAVFSEAKTCGMHSDAATTAEDDCCDEEKVFVEGQKELKISFDDLDLEHQVFIASFTLSYAAVFEGAAQAEVPFFHYTPPLLVYDIHLLDETFLI</sequence>
<dbReference type="InterPro" id="IPR058512">
    <property type="entry name" value="DUF8199"/>
</dbReference>
<evidence type="ECO:0000313" key="2">
    <source>
        <dbReference type="Proteomes" id="UP000703674"/>
    </source>
</evidence>
<evidence type="ECO:0000313" key="1">
    <source>
        <dbReference type="EMBL" id="NJW53153.1"/>
    </source>
</evidence>
<name>A0ABX1D388_9FLAO</name>
<dbReference type="InterPro" id="IPR058060">
    <property type="entry name" value="HYC_CC_PP"/>
</dbReference>
<dbReference type="Pfam" id="PF26622">
    <property type="entry name" value="DUF8199"/>
    <property type="match status" value="1"/>
</dbReference>
<dbReference type="Proteomes" id="UP000703674">
    <property type="component" value="Unassembled WGS sequence"/>
</dbReference>
<dbReference type="EMBL" id="JAAVJR010000004">
    <property type="protein sequence ID" value="NJW53153.1"/>
    <property type="molecule type" value="Genomic_DNA"/>
</dbReference>
<protein>
    <submittedName>
        <fullName evidence="1">Uncharacterized protein</fullName>
    </submittedName>
</protein>
<proteinExistence type="predicted"/>